<keyword evidence="5 6" id="KW-0472">Membrane</keyword>
<dbReference type="OrthoDB" id="430207at2759"/>
<name>A0A367KRV1_RHIST</name>
<sequence length="93" mass="10674">MFAAYHRVLSKRPILVQCVSTAALFGTGDVIAQQTVEKRGWNNHDLVRTLRMSTFGGIFAGPILSYWYRFIDKTITHKVPSRGKKLNKFDHQH</sequence>
<dbReference type="GO" id="GO:0005737">
    <property type="term" value="C:cytoplasm"/>
    <property type="evidence" value="ECO:0007669"/>
    <property type="project" value="TreeGrafter"/>
</dbReference>
<evidence type="ECO:0000256" key="6">
    <source>
        <dbReference type="RuleBase" id="RU363053"/>
    </source>
</evidence>
<organism evidence="7 8">
    <name type="scientific">Rhizopus stolonifer</name>
    <name type="common">Rhizopus nigricans</name>
    <dbReference type="NCBI Taxonomy" id="4846"/>
    <lineage>
        <taxon>Eukaryota</taxon>
        <taxon>Fungi</taxon>
        <taxon>Fungi incertae sedis</taxon>
        <taxon>Mucoromycota</taxon>
        <taxon>Mucoromycotina</taxon>
        <taxon>Mucoromycetes</taxon>
        <taxon>Mucorales</taxon>
        <taxon>Mucorineae</taxon>
        <taxon>Rhizopodaceae</taxon>
        <taxon>Rhizopus</taxon>
    </lineage>
</organism>
<evidence type="ECO:0000313" key="7">
    <source>
        <dbReference type="EMBL" id="RCI04906.1"/>
    </source>
</evidence>
<evidence type="ECO:0000313" key="8">
    <source>
        <dbReference type="Proteomes" id="UP000253551"/>
    </source>
</evidence>
<keyword evidence="3 6" id="KW-0812">Transmembrane</keyword>
<dbReference type="Proteomes" id="UP000253551">
    <property type="component" value="Unassembled WGS sequence"/>
</dbReference>
<keyword evidence="8" id="KW-1185">Reference proteome</keyword>
<accession>A0A367KRV1</accession>
<dbReference type="GO" id="GO:0016020">
    <property type="term" value="C:membrane"/>
    <property type="evidence" value="ECO:0007669"/>
    <property type="project" value="UniProtKB-SubCell"/>
</dbReference>
<evidence type="ECO:0000256" key="3">
    <source>
        <dbReference type="ARBA" id="ARBA00022692"/>
    </source>
</evidence>
<dbReference type="EMBL" id="PJQM01000541">
    <property type="protein sequence ID" value="RCI04906.1"/>
    <property type="molecule type" value="Genomic_DNA"/>
</dbReference>
<reference evidence="7 8" key="1">
    <citation type="journal article" date="2018" name="G3 (Bethesda)">
        <title>Phylogenetic and Phylogenomic Definition of Rhizopus Species.</title>
        <authorList>
            <person name="Gryganskyi A.P."/>
            <person name="Golan J."/>
            <person name="Dolatabadi S."/>
            <person name="Mondo S."/>
            <person name="Robb S."/>
            <person name="Idnurm A."/>
            <person name="Muszewska A."/>
            <person name="Steczkiewicz K."/>
            <person name="Masonjones S."/>
            <person name="Liao H.L."/>
            <person name="Gajdeczka M.T."/>
            <person name="Anike F."/>
            <person name="Vuek A."/>
            <person name="Anishchenko I.M."/>
            <person name="Voigt K."/>
            <person name="de Hoog G.S."/>
            <person name="Smith M.E."/>
            <person name="Heitman J."/>
            <person name="Vilgalys R."/>
            <person name="Stajich J.E."/>
        </authorList>
    </citation>
    <scope>NUCLEOTIDE SEQUENCE [LARGE SCALE GENOMIC DNA]</scope>
    <source>
        <strain evidence="7 8">LSU 92-RS-03</strain>
    </source>
</reference>
<dbReference type="PANTHER" id="PTHR11266:SF17">
    <property type="entry name" value="PROTEIN MPV17"/>
    <property type="match status" value="1"/>
</dbReference>
<dbReference type="STRING" id="4846.A0A367KRV1"/>
<evidence type="ECO:0000256" key="2">
    <source>
        <dbReference type="ARBA" id="ARBA00006824"/>
    </source>
</evidence>
<dbReference type="InterPro" id="IPR007248">
    <property type="entry name" value="Mpv17_PMP22"/>
</dbReference>
<comment type="caution">
    <text evidence="6">Lacks conserved residue(s) required for the propagation of feature annotation.</text>
</comment>
<evidence type="ECO:0000256" key="1">
    <source>
        <dbReference type="ARBA" id="ARBA00004141"/>
    </source>
</evidence>
<comment type="similarity">
    <text evidence="2 6">Belongs to the peroxisomal membrane protein PXMP2/4 family.</text>
</comment>
<gene>
    <name evidence="7" type="primary">SYM1_2</name>
    <name evidence="7" type="ORF">CU098_010904</name>
</gene>
<evidence type="ECO:0000256" key="5">
    <source>
        <dbReference type="ARBA" id="ARBA00023136"/>
    </source>
</evidence>
<comment type="caution">
    <text evidence="7">The sequence shown here is derived from an EMBL/GenBank/DDBJ whole genome shotgun (WGS) entry which is preliminary data.</text>
</comment>
<protein>
    <submittedName>
        <fullName evidence="7">Protein required for ethanol metabolism</fullName>
    </submittedName>
</protein>
<proteinExistence type="inferred from homology"/>
<keyword evidence="4 6" id="KW-1133">Transmembrane helix</keyword>
<comment type="subcellular location">
    <subcellularLocation>
        <location evidence="1">Membrane</location>
        <topology evidence="1">Multi-pass membrane protein</topology>
    </subcellularLocation>
</comment>
<evidence type="ECO:0000256" key="4">
    <source>
        <dbReference type="ARBA" id="ARBA00022989"/>
    </source>
</evidence>
<feature type="transmembrane region" description="Helical" evidence="6">
    <location>
        <begin position="48"/>
        <end position="68"/>
    </location>
</feature>
<dbReference type="PANTHER" id="PTHR11266">
    <property type="entry name" value="PEROXISOMAL MEMBRANE PROTEIN 2, PXMP2 MPV17"/>
    <property type="match status" value="1"/>
</dbReference>
<dbReference type="AlphaFoldDB" id="A0A367KRV1"/>